<proteinExistence type="predicted"/>
<sequence>FPQFVPHYTGPTSPTHLFISIFMPSFAGFYATRDDCRAWLRANAPEFLERFPQAGPNAVQMKAREFMKAKRIRGSFVLDTLPYPGPPVSEAPWVLMLIIRRSKRKEYLAPVRERDLLLRDLVESQFGLKVSEWAVLWHSNHDPELVTEFLTPETPSSDDR</sequence>
<dbReference type="Proteomes" id="UP000663831">
    <property type="component" value="Unassembled WGS sequence"/>
</dbReference>
<protein>
    <submittedName>
        <fullName evidence="1">Uncharacterized protein</fullName>
    </submittedName>
</protein>
<dbReference type="EMBL" id="CAJMWV010007263">
    <property type="protein sequence ID" value="CAE6528071.1"/>
    <property type="molecule type" value="Genomic_DNA"/>
</dbReference>
<organism evidence="1 2">
    <name type="scientific">Rhizoctonia solani</name>
    <dbReference type="NCBI Taxonomy" id="456999"/>
    <lineage>
        <taxon>Eukaryota</taxon>
        <taxon>Fungi</taxon>
        <taxon>Dikarya</taxon>
        <taxon>Basidiomycota</taxon>
        <taxon>Agaricomycotina</taxon>
        <taxon>Agaricomycetes</taxon>
        <taxon>Cantharellales</taxon>
        <taxon>Ceratobasidiaceae</taxon>
        <taxon>Rhizoctonia</taxon>
    </lineage>
</organism>
<reference evidence="1" key="1">
    <citation type="submission" date="2021-01" db="EMBL/GenBank/DDBJ databases">
        <authorList>
            <person name="Kaushik A."/>
        </authorList>
    </citation>
    <scope>NUCLEOTIDE SEQUENCE</scope>
    <source>
        <strain evidence="1">AG3-1AP</strain>
    </source>
</reference>
<evidence type="ECO:0000313" key="1">
    <source>
        <dbReference type="EMBL" id="CAE6528071.1"/>
    </source>
</evidence>
<comment type="caution">
    <text evidence="1">The sequence shown here is derived from an EMBL/GenBank/DDBJ whole genome shotgun (WGS) entry which is preliminary data.</text>
</comment>
<dbReference type="AlphaFoldDB" id="A0A8H3DHY7"/>
<gene>
    <name evidence="1" type="ORF">RDB_LOCUS154186</name>
</gene>
<name>A0A8H3DHY7_9AGAM</name>
<evidence type="ECO:0000313" key="2">
    <source>
        <dbReference type="Proteomes" id="UP000663831"/>
    </source>
</evidence>
<feature type="non-terminal residue" evidence="1">
    <location>
        <position position="1"/>
    </location>
</feature>
<accession>A0A8H3DHY7</accession>